<proteinExistence type="predicted"/>
<evidence type="ECO:0000313" key="1">
    <source>
        <dbReference type="EMBL" id="ELR73153.1"/>
    </source>
</evidence>
<dbReference type="EMBL" id="AMZN01000008">
    <property type="protein sequence ID" value="ELR73153.1"/>
    <property type="molecule type" value="Genomic_DNA"/>
</dbReference>
<organism evidence="1 2">
    <name type="scientific">Fulvivirga imtechensis AK7</name>
    <dbReference type="NCBI Taxonomy" id="1237149"/>
    <lineage>
        <taxon>Bacteria</taxon>
        <taxon>Pseudomonadati</taxon>
        <taxon>Bacteroidota</taxon>
        <taxon>Cytophagia</taxon>
        <taxon>Cytophagales</taxon>
        <taxon>Fulvivirgaceae</taxon>
        <taxon>Fulvivirga</taxon>
    </lineage>
</organism>
<dbReference type="RefSeq" id="WP_009578172.1">
    <property type="nucleotide sequence ID" value="NZ_AMZN01000008.1"/>
</dbReference>
<comment type="caution">
    <text evidence="1">The sequence shown here is derived from an EMBL/GenBank/DDBJ whole genome shotgun (WGS) entry which is preliminary data.</text>
</comment>
<dbReference type="Proteomes" id="UP000011135">
    <property type="component" value="Unassembled WGS sequence"/>
</dbReference>
<accession>L8JYA0</accession>
<protein>
    <recommendedName>
        <fullName evidence="3">STAS/SEC14 domain-containing protein</fullName>
    </recommendedName>
</protein>
<evidence type="ECO:0000313" key="2">
    <source>
        <dbReference type="Proteomes" id="UP000011135"/>
    </source>
</evidence>
<reference evidence="1 2" key="1">
    <citation type="submission" date="2012-12" db="EMBL/GenBank/DDBJ databases">
        <title>Genome assembly of Fulvivirga imtechensis AK7.</title>
        <authorList>
            <person name="Nupur N."/>
            <person name="Khatri I."/>
            <person name="Kumar R."/>
            <person name="Subramanian S."/>
            <person name="Pinnaka A."/>
        </authorList>
    </citation>
    <scope>NUCLEOTIDE SEQUENCE [LARGE SCALE GENOMIC DNA]</scope>
    <source>
        <strain evidence="1 2">AK7</strain>
    </source>
</reference>
<dbReference type="AlphaFoldDB" id="L8JYA0"/>
<dbReference type="OrthoDB" id="1122883at2"/>
<keyword evidence="2" id="KW-1185">Reference proteome</keyword>
<dbReference type="eggNOG" id="ENOG5033934">
    <property type="taxonomic scope" value="Bacteria"/>
</dbReference>
<evidence type="ECO:0008006" key="3">
    <source>
        <dbReference type="Google" id="ProtNLM"/>
    </source>
</evidence>
<sequence length="129" mass="15070">MNQTLYTSEILNCQYDTETGIFYKYYSGNVEFDDIVYSWNEIIENGLIPQKTRKFLLDYSKANYVSGPETARKIAQFYKQNKRIFSGTKIALIMQRPNQVIFPILVDAECSFMSVKPFYTLNGARDWLS</sequence>
<name>L8JYA0_9BACT</name>
<dbReference type="STRING" id="1237149.C900_05202"/>
<gene>
    <name evidence="1" type="ORF">C900_05202</name>
</gene>